<dbReference type="Pfam" id="PF21088">
    <property type="entry name" value="MS_channel_1st"/>
    <property type="match status" value="1"/>
</dbReference>
<dbReference type="STRING" id="1817813.A2008_06025"/>
<dbReference type="InterPro" id="IPR011014">
    <property type="entry name" value="MscS_channel_TM-2"/>
</dbReference>
<evidence type="ECO:0000259" key="9">
    <source>
        <dbReference type="Pfam" id="PF21082"/>
    </source>
</evidence>
<dbReference type="PANTHER" id="PTHR30460:SF0">
    <property type="entry name" value="MODERATE CONDUCTANCE MECHANOSENSITIVE CHANNEL YBIO"/>
    <property type="match status" value="1"/>
</dbReference>
<dbReference type="Pfam" id="PF00924">
    <property type="entry name" value="MS_channel_2nd"/>
    <property type="match status" value="1"/>
</dbReference>
<dbReference type="InterPro" id="IPR023408">
    <property type="entry name" value="MscS_beta-dom_sf"/>
</dbReference>
<dbReference type="GO" id="GO:0005886">
    <property type="term" value="C:plasma membrane"/>
    <property type="evidence" value="ECO:0007669"/>
    <property type="project" value="UniProtKB-SubCell"/>
</dbReference>
<dbReference type="InterPro" id="IPR049278">
    <property type="entry name" value="MS_channel_C"/>
</dbReference>
<feature type="transmembrane region" description="Helical" evidence="7">
    <location>
        <begin position="71"/>
        <end position="92"/>
    </location>
</feature>
<feature type="domain" description="Mechanosensitive ion channel MscS" evidence="8">
    <location>
        <begin position="119"/>
        <end position="183"/>
    </location>
</feature>
<name>A0A1F7WI13_9BACT</name>
<dbReference type="AlphaFoldDB" id="A0A1F7WI13"/>
<dbReference type="EMBL" id="MGFH01000224">
    <property type="protein sequence ID" value="OGM01808.1"/>
    <property type="molecule type" value="Genomic_DNA"/>
</dbReference>
<organism evidence="11 12">
    <name type="scientific">Candidatus Wallbacteria bacterium GWC2_49_35</name>
    <dbReference type="NCBI Taxonomy" id="1817813"/>
    <lineage>
        <taxon>Bacteria</taxon>
        <taxon>Candidatus Walliibacteriota</taxon>
    </lineage>
</organism>
<evidence type="ECO:0000313" key="11">
    <source>
        <dbReference type="EMBL" id="OGM01808.1"/>
    </source>
</evidence>
<accession>A0A1F7WI13</accession>
<evidence type="ECO:0000256" key="6">
    <source>
        <dbReference type="ARBA" id="ARBA00023136"/>
    </source>
</evidence>
<evidence type="ECO:0008006" key="13">
    <source>
        <dbReference type="Google" id="ProtNLM"/>
    </source>
</evidence>
<keyword evidence="4 7" id="KW-0812">Transmembrane</keyword>
<comment type="similarity">
    <text evidence="2">Belongs to the MscS (TC 1.A.23) family.</text>
</comment>
<keyword evidence="5 7" id="KW-1133">Transmembrane helix</keyword>
<evidence type="ECO:0000256" key="7">
    <source>
        <dbReference type="SAM" id="Phobius"/>
    </source>
</evidence>
<feature type="transmembrane region" description="Helical" evidence="7">
    <location>
        <begin position="27"/>
        <end position="44"/>
    </location>
</feature>
<dbReference type="Gene3D" id="1.10.287.1260">
    <property type="match status" value="1"/>
</dbReference>
<dbReference type="PANTHER" id="PTHR30460">
    <property type="entry name" value="MODERATE CONDUCTANCE MECHANOSENSITIVE CHANNEL YBIO"/>
    <property type="match status" value="1"/>
</dbReference>
<evidence type="ECO:0000313" key="12">
    <source>
        <dbReference type="Proteomes" id="UP000178735"/>
    </source>
</evidence>
<dbReference type="InterPro" id="IPR049142">
    <property type="entry name" value="MS_channel_1st"/>
</dbReference>
<evidence type="ECO:0000256" key="1">
    <source>
        <dbReference type="ARBA" id="ARBA00004651"/>
    </source>
</evidence>
<dbReference type="Proteomes" id="UP000178735">
    <property type="component" value="Unassembled WGS sequence"/>
</dbReference>
<dbReference type="SUPFAM" id="SSF82861">
    <property type="entry name" value="Mechanosensitive channel protein MscS (YggB), transmembrane region"/>
    <property type="match status" value="1"/>
</dbReference>
<feature type="domain" description="Mechanosensitive ion channel MscS C-terminal" evidence="9">
    <location>
        <begin position="191"/>
        <end position="275"/>
    </location>
</feature>
<feature type="domain" description="Mechanosensitive ion channel transmembrane helices 2/3" evidence="10">
    <location>
        <begin position="79"/>
        <end position="118"/>
    </location>
</feature>
<gene>
    <name evidence="11" type="ORF">A2008_06025</name>
</gene>
<keyword evidence="3" id="KW-1003">Cell membrane</keyword>
<reference evidence="11 12" key="1">
    <citation type="journal article" date="2016" name="Nat. Commun.">
        <title>Thousands of microbial genomes shed light on interconnected biogeochemical processes in an aquifer system.</title>
        <authorList>
            <person name="Anantharaman K."/>
            <person name="Brown C.T."/>
            <person name="Hug L.A."/>
            <person name="Sharon I."/>
            <person name="Castelle C.J."/>
            <person name="Probst A.J."/>
            <person name="Thomas B.C."/>
            <person name="Singh A."/>
            <person name="Wilkins M.J."/>
            <person name="Karaoz U."/>
            <person name="Brodie E.L."/>
            <person name="Williams K.H."/>
            <person name="Hubbard S.S."/>
            <person name="Banfield J.F."/>
        </authorList>
    </citation>
    <scope>NUCLEOTIDE SEQUENCE [LARGE SCALE GENOMIC DNA]</scope>
</reference>
<proteinExistence type="inferred from homology"/>
<dbReference type="Gene3D" id="3.30.70.100">
    <property type="match status" value="1"/>
</dbReference>
<evidence type="ECO:0000256" key="3">
    <source>
        <dbReference type="ARBA" id="ARBA00022475"/>
    </source>
</evidence>
<comment type="caution">
    <text evidence="11">The sequence shown here is derived from an EMBL/GenBank/DDBJ whole genome shotgun (WGS) entry which is preliminary data.</text>
</comment>
<evidence type="ECO:0000259" key="10">
    <source>
        <dbReference type="Pfam" id="PF21088"/>
    </source>
</evidence>
<dbReference type="InterPro" id="IPR045276">
    <property type="entry name" value="YbiO_bact"/>
</dbReference>
<dbReference type="GO" id="GO:0008381">
    <property type="term" value="F:mechanosensitive monoatomic ion channel activity"/>
    <property type="evidence" value="ECO:0007669"/>
    <property type="project" value="InterPro"/>
</dbReference>
<comment type="subcellular location">
    <subcellularLocation>
        <location evidence="1">Cell membrane</location>
        <topology evidence="1">Multi-pass membrane protein</topology>
    </subcellularLocation>
</comment>
<evidence type="ECO:0000256" key="4">
    <source>
        <dbReference type="ARBA" id="ARBA00022692"/>
    </source>
</evidence>
<dbReference type="SUPFAM" id="SSF82689">
    <property type="entry name" value="Mechanosensitive channel protein MscS (YggB), C-terminal domain"/>
    <property type="match status" value="1"/>
</dbReference>
<evidence type="ECO:0000256" key="5">
    <source>
        <dbReference type="ARBA" id="ARBA00022989"/>
    </source>
</evidence>
<dbReference type="InterPro" id="IPR011066">
    <property type="entry name" value="MscS_channel_C_sf"/>
</dbReference>
<dbReference type="InterPro" id="IPR010920">
    <property type="entry name" value="LSM_dom_sf"/>
</dbReference>
<feature type="transmembrane region" description="Helical" evidence="7">
    <location>
        <begin position="99"/>
        <end position="117"/>
    </location>
</feature>
<dbReference type="Pfam" id="PF21082">
    <property type="entry name" value="MS_channel_3rd"/>
    <property type="match status" value="1"/>
</dbReference>
<dbReference type="SUPFAM" id="SSF50182">
    <property type="entry name" value="Sm-like ribonucleoproteins"/>
    <property type="match status" value="1"/>
</dbReference>
<evidence type="ECO:0000259" key="8">
    <source>
        <dbReference type="Pfam" id="PF00924"/>
    </source>
</evidence>
<evidence type="ECO:0000256" key="2">
    <source>
        <dbReference type="ARBA" id="ARBA00008017"/>
    </source>
</evidence>
<dbReference type="InterPro" id="IPR006685">
    <property type="entry name" value="MscS_channel_2nd"/>
</dbReference>
<sequence length="294" mass="32847">MKIWGIRVHSLIDLATAEPVVFIGKKVVMLTAIIATGFLCWHLAEKFIDDLFKSALSHQTSDNIKKRGATIAPMLKSTVKYLIWFLGIYLILKEIGVDVTPIVAGAGIFALAIGFGAQNLVKDIVAGFFIIFEDQYNVGDYVTIEGISGTIEEISIRITKIRDLTGILHIIPNGAITRTSNFSKDFSVSRFEVSVAYESDFDHAIEVLEKTASDLCMDWSLFIIEPTQVLGIVSLGESEVVIRTQTKLTVGKKVDFECELRKRILKEFRENNIEIPYKRLVVLSDKEDVGSERI</sequence>
<dbReference type="Gene3D" id="2.30.30.60">
    <property type="match status" value="1"/>
</dbReference>
<keyword evidence="6 7" id="KW-0472">Membrane</keyword>
<dbReference type="FunFam" id="2.30.30.60:FF:000001">
    <property type="entry name" value="MscS Mechanosensitive ion channel"/>
    <property type="match status" value="1"/>
</dbReference>
<protein>
    <recommendedName>
        <fullName evidence="13">Mechanosensitive ion channel protein MscS</fullName>
    </recommendedName>
</protein>